<dbReference type="SUPFAM" id="SSF47576">
    <property type="entry name" value="Calponin-homology domain, CH-domain"/>
    <property type="match status" value="1"/>
</dbReference>
<dbReference type="Gene3D" id="1.10.418.10">
    <property type="entry name" value="Calponin-like domain"/>
    <property type="match status" value="1"/>
</dbReference>
<dbReference type="SUPFAM" id="SSF140612">
    <property type="entry name" value="EB1 dimerisation domain-like"/>
    <property type="match status" value="1"/>
</dbReference>
<dbReference type="Gene3D" id="1.20.5.1430">
    <property type="match status" value="1"/>
</dbReference>
<reference evidence="1 2" key="1">
    <citation type="submission" date="2024-04" db="EMBL/GenBank/DDBJ databases">
        <title>Tritrichomonas musculus Genome.</title>
        <authorList>
            <person name="Alves-Ferreira E."/>
            <person name="Grigg M."/>
            <person name="Lorenzi H."/>
            <person name="Galac M."/>
        </authorList>
    </citation>
    <scope>NUCLEOTIDE SEQUENCE [LARGE SCALE GENOMIC DNA]</scope>
    <source>
        <strain evidence="1 2">EAF2021</strain>
    </source>
</reference>
<evidence type="ECO:0000313" key="2">
    <source>
        <dbReference type="Proteomes" id="UP001470230"/>
    </source>
</evidence>
<organism evidence="1 2">
    <name type="scientific">Tritrichomonas musculus</name>
    <dbReference type="NCBI Taxonomy" id="1915356"/>
    <lineage>
        <taxon>Eukaryota</taxon>
        <taxon>Metamonada</taxon>
        <taxon>Parabasalia</taxon>
        <taxon>Tritrichomonadida</taxon>
        <taxon>Tritrichomonadidae</taxon>
        <taxon>Tritrichomonas</taxon>
    </lineage>
</organism>
<keyword evidence="2" id="KW-1185">Reference proteome</keyword>
<gene>
    <name evidence="1" type="ORF">M9Y10_012178</name>
</gene>
<name>A0ABR2IBW2_9EUKA</name>
<dbReference type="InterPro" id="IPR036133">
    <property type="entry name" value="EB1_C_sf"/>
</dbReference>
<dbReference type="InterPro" id="IPR036872">
    <property type="entry name" value="CH_dom_sf"/>
</dbReference>
<dbReference type="Proteomes" id="UP001470230">
    <property type="component" value="Unassembled WGS sequence"/>
</dbReference>
<sequence length="187" mass="21941">MEEQELIDWLNLKGNGKLKTIEDAKTGREICFFLVLLTGKPDYHKRIGIGKTTSECSANFQLAKLMFFNELNRPFNYTIAKLVDGNKEELIRLMKELQSLDVQTIDDIDIPIDNFIAELEKDLESQWENCIEFRDSLDKISKERDFYFDKLQTILELTKKYKKDDVETVYQIITAYPNDLLPSKKKE</sequence>
<accession>A0ABR2IBW2</accession>
<evidence type="ECO:0000313" key="1">
    <source>
        <dbReference type="EMBL" id="KAK8860513.1"/>
    </source>
</evidence>
<protein>
    <submittedName>
        <fullName evidence="1">Uncharacterized protein</fullName>
    </submittedName>
</protein>
<proteinExistence type="predicted"/>
<comment type="caution">
    <text evidence="1">The sequence shown here is derived from an EMBL/GenBank/DDBJ whole genome shotgun (WGS) entry which is preliminary data.</text>
</comment>
<dbReference type="EMBL" id="JAPFFF010000018">
    <property type="protein sequence ID" value="KAK8860513.1"/>
    <property type="molecule type" value="Genomic_DNA"/>
</dbReference>